<dbReference type="RefSeq" id="WP_277538853.1">
    <property type="nucleotide sequence ID" value="NZ_JAPDIA010000009.1"/>
</dbReference>
<evidence type="ECO:0000313" key="3">
    <source>
        <dbReference type="Proteomes" id="UP001153404"/>
    </source>
</evidence>
<dbReference type="AlphaFoldDB" id="A0A9X4L110"/>
<evidence type="ECO:0000313" key="2">
    <source>
        <dbReference type="EMBL" id="MDG0814156.1"/>
    </source>
</evidence>
<feature type="region of interest" description="Disordered" evidence="1">
    <location>
        <begin position="1"/>
        <end position="22"/>
    </location>
</feature>
<protein>
    <submittedName>
        <fullName evidence="2">Uncharacterized protein</fullName>
    </submittedName>
</protein>
<proteinExistence type="predicted"/>
<name>A0A9X4L110_9BACL</name>
<evidence type="ECO:0000256" key="1">
    <source>
        <dbReference type="SAM" id="MobiDB-lite"/>
    </source>
</evidence>
<accession>A0A9X4L110</accession>
<keyword evidence="3" id="KW-1185">Reference proteome</keyword>
<reference evidence="2" key="1">
    <citation type="submission" date="2022-10" db="EMBL/GenBank/DDBJ databases">
        <title>Comparative genomic analysis of Cohnella hashimotonis sp. nov., isolated from the International Space Station.</title>
        <authorList>
            <person name="Simpson A."/>
            <person name="Venkateswaran K."/>
        </authorList>
    </citation>
    <scope>NUCLEOTIDE SEQUENCE</scope>
    <source>
        <strain evidence="2">DSM 28161</strain>
    </source>
</reference>
<organism evidence="2 3">
    <name type="scientific">Cohnella rhizosphaerae</name>
    <dbReference type="NCBI Taxonomy" id="1457232"/>
    <lineage>
        <taxon>Bacteria</taxon>
        <taxon>Bacillati</taxon>
        <taxon>Bacillota</taxon>
        <taxon>Bacilli</taxon>
        <taxon>Bacillales</taxon>
        <taxon>Paenibacillaceae</taxon>
        <taxon>Cohnella</taxon>
    </lineage>
</organism>
<dbReference type="EMBL" id="JAPDIA010000009">
    <property type="protein sequence ID" value="MDG0814156.1"/>
    <property type="molecule type" value="Genomic_DNA"/>
</dbReference>
<dbReference type="Proteomes" id="UP001153404">
    <property type="component" value="Unassembled WGS sequence"/>
</dbReference>
<sequence>MSPTSYTDELDGDGNPTGNRIAHAGRPIEYQISADDAVNGAFSLDFGGMESGSSYMLAVTPFALTDDSGSSYIYGATTATDVVEVPLVKMPVLHVASNLGAIASDSALGNVLAVNGDFELNIATTYIGAEDGQSRDLAAKFTVWQSDGTLDEATNMPNFTQIYASADYENHIAVPVTVDGDAGSSLIRIVAENDQGDVSEYGLAVRYSNLPPGFVRRYGSGREDINRFGGQIRDPGQYRALCDRMGQPRESHNGERIGTLPH</sequence>
<gene>
    <name evidence="2" type="ORF">OMP40_36425</name>
</gene>
<comment type="caution">
    <text evidence="2">The sequence shown here is derived from an EMBL/GenBank/DDBJ whole genome shotgun (WGS) entry which is preliminary data.</text>
</comment>